<reference evidence="2" key="1">
    <citation type="journal article" date="2017" name="Cell">
        <title>Insights into land plant evolution garnered from the Marchantia polymorpha genome.</title>
        <authorList>
            <person name="Bowman J.L."/>
            <person name="Kohchi T."/>
            <person name="Yamato K.T."/>
            <person name="Jenkins J."/>
            <person name="Shu S."/>
            <person name="Ishizaki K."/>
            <person name="Yamaoka S."/>
            <person name="Nishihama R."/>
            <person name="Nakamura Y."/>
            <person name="Berger F."/>
            <person name="Adam C."/>
            <person name="Aki S.S."/>
            <person name="Althoff F."/>
            <person name="Araki T."/>
            <person name="Arteaga-Vazquez M.A."/>
            <person name="Balasubrmanian S."/>
            <person name="Barry K."/>
            <person name="Bauer D."/>
            <person name="Boehm C.R."/>
            <person name="Briginshaw L."/>
            <person name="Caballero-Perez J."/>
            <person name="Catarino B."/>
            <person name="Chen F."/>
            <person name="Chiyoda S."/>
            <person name="Chovatia M."/>
            <person name="Davies K.M."/>
            <person name="Delmans M."/>
            <person name="Demura T."/>
            <person name="Dierschke T."/>
            <person name="Dolan L."/>
            <person name="Dorantes-Acosta A.E."/>
            <person name="Eklund D.M."/>
            <person name="Florent S.N."/>
            <person name="Flores-Sandoval E."/>
            <person name="Fujiyama A."/>
            <person name="Fukuzawa H."/>
            <person name="Galik B."/>
            <person name="Grimanelli D."/>
            <person name="Grimwood J."/>
            <person name="Grossniklaus U."/>
            <person name="Hamada T."/>
            <person name="Haseloff J."/>
            <person name="Hetherington A.J."/>
            <person name="Higo A."/>
            <person name="Hirakawa Y."/>
            <person name="Hundley H.N."/>
            <person name="Ikeda Y."/>
            <person name="Inoue K."/>
            <person name="Inoue S.I."/>
            <person name="Ishida S."/>
            <person name="Jia Q."/>
            <person name="Kakita M."/>
            <person name="Kanazawa T."/>
            <person name="Kawai Y."/>
            <person name="Kawashima T."/>
            <person name="Kennedy M."/>
            <person name="Kinose K."/>
            <person name="Kinoshita T."/>
            <person name="Kohara Y."/>
            <person name="Koide E."/>
            <person name="Komatsu K."/>
            <person name="Kopischke S."/>
            <person name="Kubo M."/>
            <person name="Kyozuka J."/>
            <person name="Lagercrantz U."/>
            <person name="Lin S.S."/>
            <person name="Lindquist E."/>
            <person name="Lipzen A.M."/>
            <person name="Lu C.W."/>
            <person name="De Luna E."/>
            <person name="Martienssen R.A."/>
            <person name="Minamino N."/>
            <person name="Mizutani M."/>
            <person name="Mizutani M."/>
            <person name="Mochizuki N."/>
            <person name="Monte I."/>
            <person name="Mosher R."/>
            <person name="Nagasaki H."/>
            <person name="Nakagami H."/>
            <person name="Naramoto S."/>
            <person name="Nishitani K."/>
            <person name="Ohtani M."/>
            <person name="Okamoto T."/>
            <person name="Okumura M."/>
            <person name="Phillips J."/>
            <person name="Pollak B."/>
            <person name="Reinders A."/>
            <person name="Rovekamp M."/>
            <person name="Sano R."/>
            <person name="Sawa S."/>
            <person name="Schmid M.W."/>
            <person name="Shirakawa M."/>
            <person name="Solano R."/>
            <person name="Spunde A."/>
            <person name="Suetsugu N."/>
            <person name="Sugano S."/>
            <person name="Sugiyama A."/>
            <person name="Sun R."/>
            <person name="Suzuki Y."/>
            <person name="Takenaka M."/>
            <person name="Takezawa D."/>
            <person name="Tomogane H."/>
            <person name="Tsuzuki M."/>
            <person name="Ueda T."/>
            <person name="Umeda M."/>
            <person name="Ward J.M."/>
            <person name="Watanabe Y."/>
            <person name="Yazaki K."/>
            <person name="Yokoyama R."/>
            <person name="Yoshitake Y."/>
            <person name="Yotsui I."/>
            <person name="Zachgo S."/>
            <person name="Schmutz J."/>
        </authorList>
    </citation>
    <scope>NUCLEOTIDE SEQUENCE [LARGE SCALE GENOMIC DNA]</scope>
    <source>
        <strain evidence="2">Tak-1</strain>
    </source>
</reference>
<sequence length="231" mass="25040">MGSARAGKMRVAVVGSGVAGLTAARTLAQSGANVVLYEKDSHIGGHANTLHVDGVALDIGFMVFNQVTYPNMVAFFDEIGVEMEKSDMSFAVSLDGGKGCEWGSTSVAGLFAQRSNAVNPFFWNMIREMLKFKADVLAFLARIESGDPGIDEATTLADFLTSHGYSQKFKECYLIPVCASIWSCSSLTVLGFSAVSILTFCRNHHLLQFFGRPQWITVKGRSETYVSKVNP</sequence>
<dbReference type="PANTHER" id="PTHR42923:SF17">
    <property type="entry name" value="AMINE OXIDASE DOMAIN-CONTAINING PROTEIN"/>
    <property type="match status" value="1"/>
</dbReference>
<dbReference type="SUPFAM" id="SSF51905">
    <property type="entry name" value="FAD/NAD(P)-binding domain"/>
    <property type="match status" value="1"/>
</dbReference>
<name>A0A2R6VXC0_MARPO</name>
<organism evidence="1 2">
    <name type="scientific">Marchantia polymorpha</name>
    <name type="common">Common liverwort</name>
    <name type="synonym">Marchantia aquatica</name>
    <dbReference type="NCBI Taxonomy" id="3197"/>
    <lineage>
        <taxon>Eukaryota</taxon>
        <taxon>Viridiplantae</taxon>
        <taxon>Streptophyta</taxon>
        <taxon>Embryophyta</taxon>
        <taxon>Marchantiophyta</taxon>
        <taxon>Marchantiopsida</taxon>
        <taxon>Marchantiidae</taxon>
        <taxon>Marchantiales</taxon>
        <taxon>Marchantiaceae</taxon>
        <taxon>Marchantia</taxon>
    </lineage>
</organism>
<evidence type="ECO:0000313" key="1">
    <source>
        <dbReference type="EMBL" id="PTQ26241.1"/>
    </source>
</evidence>
<dbReference type="InterPro" id="IPR050464">
    <property type="entry name" value="Zeta_carotene_desat/Oxidored"/>
</dbReference>
<proteinExistence type="predicted"/>
<dbReference type="OMA" id="HFIESHH"/>
<dbReference type="Gene3D" id="3.50.50.60">
    <property type="entry name" value="FAD/NAD(P)-binding domain"/>
    <property type="match status" value="1"/>
</dbReference>
<dbReference type="EMBL" id="KZ775443">
    <property type="protein sequence ID" value="PTQ26241.1"/>
    <property type="molecule type" value="Genomic_DNA"/>
</dbReference>
<accession>A0A2R6VXC0</accession>
<dbReference type="PANTHER" id="PTHR42923">
    <property type="entry name" value="PROTOPORPHYRINOGEN OXIDASE"/>
    <property type="match status" value="1"/>
</dbReference>
<dbReference type="GO" id="GO:0016491">
    <property type="term" value="F:oxidoreductase activity"/>
    <property type="evidence" value="ECO:0000318"/>
    <property type="project" value="GO_Central"/>
</dbReference>
<gene>
    <name evidence="1" type="ORF">MARPO_4131s0001</name>
</gene>
<dbReference type="AlphaFoldDB" id="A0A2R6VXC0"/>
<evidence type="ECO:0008006" key="3">
    <source>
        <dbReference type="Google" id="ProtNLM"/>
    </source>
</evidence>
<keyword evidence="2" id="KW-1185">Reference proteome</keyword>
<protein>
    <recommendedName>
        <fullName evidence="3">Amine oxidase domain-containing protein</fullName>
    </recommendedName>
</protein>
<dbReference type="OrthoDB" id="5977668at2759"/>
<evidence type="ECO:0000313" key="2">
    <source>
        <dbReference type="Proteomes" id="UP000244005"/>
    </source>
</evidence>
<dbReference type="Pfam" id="PF13450">
    <property type="entry name" value="NAD_binding_8"/>
    <property type="match status" value="1"/>
</dbReference>
<dbReference type="PRINTS" id="PR00419">
    <property type="entry name" value="ADXRDTASE"/>
</dbReference>
<dbReference type="InterPro" id="IPR036188">
    <property type="entry name" value="FAD/NAD-bd_sf"/>
</dbReference>
<dbReference type="Proteomes" id="UP000244005">
    <property type="component" value="Unassembled WGS sequence"/>
</dbReference>